<keyword evidence="2" id="KW-1185">Reference proteome</keyword>
<reference evidence="1" key="1">
    <citation type="submission" date="2023-07" db="EMBL/GenBank/DDBJ databases">
        <title>Two novel species in the genus Flavivirga.</title>
        <authorList>
            <person name="Kwon K."/>
        </authorList>
    </citation>
    <scope>NUCLEOTIDE SEQUENCE</scope>
    <source>
        <strain evidence="1">KCTC 52353</strain>
    </source>
</reference>
<dbReference type="EMBL" id="JAUOEK010000090">
    <property type="protein sequence ID" value="MDO5969783.1"/>
    <property type="molecule type" value="Genomic_DNA"/>
</dbReference>
<organism evidence="1 2">
    <name type="scientific">Flavivirga aquimarina</name>
    <dbReference type="NCBI Taxonomy" id="2027862"/>
    <lineage>
        <taxon>Bacteria</taxon>
        <taxon>Pseudomonadati</taxon>
        <taxon>Bacteroidota</taxon>
        <taxon>Flavobacteriia</taxon>
        <taxon>Flavobacteriales</taxon>
        <taxon>Flavobacteriaceae</taxon>
        <taxon>Flavivirga</taxon>
    </lineage>
</organism>
<gene>
    <name evidence="1" type="ORF">Q4Q35_08185</name>
</gene>
<evidence type="ECO:0000313" key="2">
    <source>
        <dbReference type="Proteomes" id="UP001176883"/>
    </source>
</evidence>
<evidence type="ECO:0000313" key="1">
    <source>
        <dbReference type="EMBL" id="MDO5969783.1"/>
    </source>
</evidence>
<sequence>MRIIILTLLLVVFSCTESEDIIFKKFKGQWSISEIKYNNLNYKDYLNSNVLILKKNNEISIPETVHFNEDRFSFWSFKLDQENQVLLNIESSNHAFRGVFNVEFIKDEKKKLAGMILKSDSIYIKAYKLLQNYNDW</sequence>
<protein>
    <recommendedName>
        <fullName evidence="3">Lipocalin-like domain-containing protein</fullName>
    </recommendedName>
</protein>
<evidence type="ECO:0008006" key="3">
    <source>
        <dbReference type="Google" id="ProtNLM"/>
    </source>
</evidence>
<proteinExistence type="predicted"/>
<dbReference type="RefSeq" id="WP_303277478.1">
    <property type="nucleotide sequence ID" value="NZ_JAUOEK010000090.1"/>
</dbReference>
<dbReference type="PROSITE" id="PS51257">
    <property type="entry name" value="PROKAR_LIPOPROTEIN"/>
    <property type="match status" value="1"/>
</dbReference>
<comment type="caution">
    <text evidence="1">The sequence shown here is derived from an EMBL/GenBank/DDBJ whole genome shotgun (WGS) entry which is preliminary data.</text>
</comment>
<dbReference type="Proteomes" id="UP001176883">
    <property type="component" value="Unassembled WGS sequence"/>
</dbReference>
<name>A0ABT8W9G6_9FLAO</name>
<accession>A0ABT8W9G6</accession>